<dbReference type="NCBIfam" id="TIGR00208">
    <property type="entry name" value="fliS"/>
    <property type="match status" value="1"/>
</dbReference>
<keyword evidence="7" id="KW-0282">Flagellum</keyword>
<keyword evidence="8" id="KW-1185">Reference proteome</keyword>
<keyword evidence="7" id="KW-0969">Cilium</keyword>
<dbReference type="CDD" id="cd16098">
    <property type="entry name" value="FliS"/>
    <property type="match status" value="1"/>
</dbReference>
<evidence type="ECO:0000256" key="1">
    <source>
        <dbReference type="ARBA" id="ARBA00004514"/>
    </source>
</evidence>
<keyword evidence="7" id="KW-0966">Cell projection</keyword>
<dbReference type="Gene3D" id="1.20.120.340">
    <property type="entry name" value="Flagellar protein FliS"/>
    <property type="match status" value="1"/>
</dbReference>
<comment type="caution">
    <text evidence="7">The sequence shown here is derived from an EMBL/GenBank/DDBJ whole genome shotgun (WGS) entry which is preliminary data.</text>
</comment>
<protein>
    <recommendedName>
        <fullName evidence="6">Flagellar secretion chaperone FliS</fullName>
    </recommendedName>
</protein>
<gene>
    <name evidence="7" type="primary">fliS</name>
    <name evidence="7" type="ORF">ACFOOG_11030</name>
</gene>
<keyword evidence="4 6" id="KW-1005">Bacterial flagellum biogenesis</keyword>
<comment type="similarity">
    <text evidence="2 6">Belongs to the FliS family.</text>
</comment>
<comment type="subcellular location">
    <subcellularLocation>
        <location evidence="1 6">Cytoplasm</location>
        <location evidence="1 6">Cytosol</location>
    </subcellularLocation>
</comment>
<sequence>MYARGAKQYQAVGTQTSIMDADPHKLIQLLIDGALARMSAAKGHIQRNEIEQRNKMLNSAINIISGLQESLNMDAGELSLNLERLYDYMTRRLFEANLKNDETIVDEVVKLMLEIKSAWDGIREEALSIAR</sequence>
<dbReference type="Pfam" id="PF02561">
    <property type="entry name" value="FliS"/>
    <property type="match status" value="1"/>
</dbReference>
<dbReference type="EMBL" id="JBHRYR010000003">
    <property type="protein sequence ID" value="MFC3853366.1"/>
    <property type="molecule type" value="Genomic_DNA"/>
</dbReference>
<evidence type="ECO:0000313" key="7">
    <source>
        <dbReference type="EMBL" id="MFC3853366.1"/>
    </source>
</evidence>
<evidence type="ECO:0000256" key="4">
    <source>
        <dbReference type="ARBA" id="ARBA00022795"/>
    </source>
</evidence>
<dbReference type="PANTHER" id="PTHR34773">
    <property type="entry name" value="FLAGELLAR SECRETION CHAPERONE FLIS"/>
    <property type="match status" value="1"/>
</dbReference>
<dbReference type="RefSeq" id="WP_380696450.1">
    <property type="nucleotide sequence ID" value="NZ_JBHRYR010000003.1"/>
</dbReference>
<dbReference type="PANTHER" id="PTHR34773:SF1">
    <property type="entry name" value="FLAGELLAR SECRETION CHAPERONE FLIS"/>
    <property type="match status" value="1"/>
</dbReference>
<dbReference type="PIRSF" id="PIRSF039090">
    <property type="entry name" value="Flis"/>
    <property type="match status" value="1"/>
</dbReference>
<evidence type="ECO:0000256" key="5">
    <source>
        <dbReference type="ARBA" id="ARBA00023186"/>
    </source>
</evidence>
<organism evidence="7 8">
    <name type="scientific">Saccharospirillum mangrovi</name>
    <dbReference type="NCBI Taxonomy" id="2161747"/>
    <lineage>
        <taxon>Bacteria</taxon>
        <taxon>Pseudomonadati</taxon>
        <taxon>Pseudomonadota</taxon>
        <taxon>Gammaproteobacteria</taxon>
        <taxon>Oceanospirillales</taxon>
        <taxon>Saccharospirillaceae</taxon>
        <taxon>Saccharospirillum</taxon>
    </lineage>
</organism>
<evidence type="ECO:0000256" key="6">
    <source>
        <dbReference type="PIRNR" id="PIRNR039090"/>
    </source>
</evidence>
<dbReference type="Proteomes" id="UP001595617">
    <property type="component" value="Unassembled WGS sequence"/>
</dbReference>
<dbReference type="SUPFAM" id="SSF101116">
    <property type="entry name" value="Flagellar export chaperone FliS"/>
    <property type="match status" value="1"/>
</dbReference>
<keyword evidence="5" id="KW-0143">Chaperone</keyword>
<evidence type="ECO:0000313" key="8">
    <source>
        <dbReference type="Proteomes" id="UP001595617"/>
    </source>
</evidence>
<keyword evidence="3 6" id="KW-0963">Cytoplasm</keyword>
<name>A0ABV8A166_9GAMM</name>
<reference evidence="8" key="1">
    <citation type="journal article" date="2019" name="Int. J. Syst. Evol. Microbiol.">
        <title>The Global Catalogue of Microorganisms (GCM) 10K type strain sequencing project: providing services to taxonomists for standard genome sequencing and annotation.</title>
        <authorList>
            <consortium name="The Broad Institute Genomics Platform"/>
            <consortium name="The Broad Institute Genome Sequencing Center for Infectious Disease"/>
            <person name="Wu L."/>
            <person name="Ma J."/>
        </authorList>
    </citation>
    <scope>NUCLEOTIDE SEQUENCE [LARGE SCALE GENOMIC DNA]</scope>
    <source>
        <strain evidence="8">IBRC 10765</strain>
    </source>
</reference>
<dbReference type="InterPro" id="IPR003713">
    <property type="entry name" value="FliS"/>
</dbReference>
<dbReference type="InterPro" id="IPR036584">
    <property type="entry name" value="FliS_sf"/>
</dbReference>
<proteinExistence type="inferred from homology"/>
<evidence type="ECO:0000256" key="3">
    <source>
        <dbReference type="ARBA" id="ARBA00022490"/>
    </source>
</evidence>
<accession>A0ABV8A166</accession>
<evidence type="ECO:0000256" key="2">
    <source>
        <dbReference type="ARBA" id="ARBA00008787"/>
    </source>
</evidence>